<accession>C4GNB6</accession>
<comment type="similarity">
    <text evidence="1">Belongs to the MobA/MobL family.</text>
</comment>
<name>C4GNB6_9NEIS</name>
<dbReference type="InterPro" id="IPR005053">
    <property type="entry name" value="MobA_MobL"/>
</dbReference>
<dbReference type="Pfam" id="PF03389">
    <property type="entry name" value="MobA_MobL"/>
    <property type="match status" value="1"/>
</dbReference>
<feature type="domain" description="MobA/MobL protein" evidence="5">
    <location>
        <begin position="21"/>
        <end position="217"/>
    </location>
</feature>
<feature type="coiled-coil region" evidence="3">
    <location>
        <begin position="269"/>
        <end position="299"/>
    </location>
</feature>
<evidence type="ECO:0000313" key="7">
    <source>
        <dbReference type="Proteomes" id="UP000003009"/>
    </source>
</evidence>
<evidence type="ECO:0000256" key="1">
    <source>
        <dbReference type="ARBA" id="ARBA00010873"/>
    </source>
</evidence>
<dbReference type="Gene3D" id="3.30.930.30">
    <property type="match status" value="1"/>
</dbReference>
<keyword evidence="7" id="KW-1185">Reference proteome</keyword>
<dbReference type="Proteomes" id="UP000003009">
    <property type="component" value="Unassembled WGS sequence"/>
</dbReference>
<dbReference type="EMBL" id="ACJW02000010">
    <property type="protein sequence ID" value="EEP66522.1"/>
    <property type="molecule type" value="Genomic_DNA"/>
</dbReference>
<dbReference type="AlphaFoldDB" id="C4GNB6"/>
<evidence type="ECO:0000256" key="4">
    <source>
        <dbReference type="SAM" id="MobiDB-lite"/>
    </source>
</evidence>
<sequence>MATAHLSVKVGKAGKGVPHAEYISRVGKYEKKLDGNEQLEATESGNMPLWAQDNPLLFWRAADLYERKNGTVYREHEIALPRELSPEHRAELVRDWVEQELGDRHAYTWAIHNKTALDGGEQPHVHLMFSERTNDGIDRDPEQYFKRYNAKHPERGGAKKHRSGETIAERKAALIDLRDRWEKTHNRHIRLHGKGLSRLSENAQINMKSYAEQYQHTENEKTPQRKMKPSESNALHRLAELERAAAEAVSHYDPKRVNDYFAQIHEPTAKHLRQEAQEQAEQQKAAERAAAKRAAHEQEKERYAAGFVAHWIEHAYERDKGILDMRGGDIEASKRIWLLARAANIETSQQFDDFVTNKQIGMAVEAARKKARLEAEAAGKGIAPEIAQAFQQRAERIAQEQETARQESEAAKREQQQPHQSKTVTAYKPPEQVKIKQNENQQPTQTQKKGRGIKH</sequence>
<reference evidence="6" key="1">
    <citation type="submission" date="2009-04" db="EMBL/GenBank/DDBJ databases">
        <authorList>
            <person name="Weinstock G."/>
            <person name="Sodergren E."/>
            <person name="Clifton S."/>
            <person name="Fulton L."/>
            <person name="Fulton B."/>
            <person name="Courtney L."/>
            <person name="Fronick C."/>
            <person name="Harrison M."/>
            <person name="Strong C."/>
            <person name="Farmer C."/>
            <person name="Delahaunty K."/>
            <person name="Markovic C."/>
            <person name="Hall O."/>
            <person name="Minx P."/>
            <person name="Tomlinson C."/>
            <person name="Mitreva M."/>
            <person name="Nelson J."/>
            <person name="Hou S."/>
            <person name="Wollam A."/>
            <person name="Pepin K.H."/>
            <person name="Johnson M."/>
            <person name="Bhonagiri V."/>
            <person name="Nash W.E."/>
            <person name="Warren W."/>
            <person name="Chinwalla A."/>
            <person name="Mardis E.R."/>
            <person name="Wilson R.K."/>
        </authorList>
    </citation>
    <scope>NUCLEOTIDE SEQUENCE [LARGE SCALE GENOMIC DNA]</scope>
    <source>
        <strain evidence="6">ATCC 51147</strain>
    </source>
</reference>
<dbReference type="RefSeq" id="WP_003799044.1">
    <property type="nucleotide sequence ID" value="NZ_GG665874.1"/>
</dbReference>
<dbReference type="OrthoDB" id="1634048at2"/>
<proteinExistence type="inferred from homology"/>
<evidence type="ECO:0000259" key="5">
    <source>
        <dbReference type="Pfam" id="PF03389"/>
    </source>
</evidence>
<feature type="region of interest" description="Disordered" evidence="4">
    <location>
        <begin position="393"/>
        <end position="455"/>
    </location>
</feature>
<feature type="compositionally biased region" description="Basic and acidic residues" evidence="4">
    <location>
        <begin position="393"/>
        <end position="416"/>
    </location>
</feature>
<evidence type="ECO:0000256" key="3">
    <source>
        <dbReference type="SAM" id="Coils"/>
    </source>
</evidence>
<organism evidence="6 7">
    <name type="scientific">Kingella oralis ATCC 51147</name>
    <dbReference type="NCBI Taxonomy" id="629741"/>
    <lineage>
        <taxon>Bacteria</taxon>
        <taxon>Pseudomonadati</taxon>
        <taxon>Pseudomonadota</taxon>
        <taxon>Betaproteobacteria</taxon>
        <taxon>Neisseriales</taxon>
        <taxon>Neisseriaceae</taxon>
        <taxon>Kingella</taxon>
    </lineage>
</organism>
<feature type="compositionally biased region" description="Polar residues" evidence="4">
    <location>
        <begin position="438"/>
        <end position="447"/>
    </location>
</feature>
<gene>
    <name evidence="6" type="ORF">GCWU000324_03205</name>
</gene>
<dbReference type="HOGENOM" id="CLU_601008_0_0_4"/>
<keyword evidence="3" id="KW-0175">Coiled coil</keyword>
<protein>
    <submittedName>
        <fullName evidence="6">MobA/MobL family protein</fullName>
    </submittedName>
</protein>
<evidence type="ECO:0000313" key="6">
    <source>
        <dbReference type="EMBL" id="EEP66522.1"/>
    </source>
</evidence>
<evidence type="ECO:0000256" key="2">
    <source>
        <dbReference type="ARBA" id="ARBA00022971"/>
    </source>
</evidence>
<comment type="caution">
    <text evidence="6">The sequence shown here is derived from an EMBL/GenBank/DDBJ whole genome shotgun (WGS) entry which is preliminary data.</text>
</comment>
<keyword evidence="2" id="KW-0184">Conjugation</keyword>